<evidence type="ECO:0000256" key="2">
    <source>
        <dbReference type="ARBA" id="ARBA00023239"/>
    </source>
</evidence>
<dbReference type="InterPro" id="IPR002762">
    <property type="entry name" value="CbiX-like"/>
</dbReference>
<dbReference type="PANTHER" id="PTHR33542:SF3">
    <property type="entry name" value="SIROHYDROCHLORIN FERROCHELATASE, CHLOROPLASTIC"/>
    <property type="match status" value="1"/>
</dbReference>
<keyword evidence="1" id="KW-0479">Metal-binding</keyword>
<dbReference type="Gene3D" id="3.40.50.1400">
    <property type="match status" value="2"/>
</dbReference>
<sequence>MTTTPPALLIAGHGTSDTDGAEQFRAFTERVGKRLAPRGVTVGGGFIELSPPPLGEAVAELVAGGHRRLAAVPLMLVAAGHAKGDIPAALAREQLRHPGLAVSYGRPLGAHPTVLALLRERLAQAQADPADPDQSAMVLLVGRGSTDPDANAEVARAARLLAETARVAGVEYAFISLASPGVPAGLDRCTALGARRIVVLPYFLFTGVLPRRVAEQAAAWAAVHPDVDVRCADVLGDTDALADLLIERYGEALAGDIRMNCDSCVYRVSLPGFEDRVGAPQTPHHHPGDAGHSHDHRPDHSHGHSHEHGHSHDHGVFHADIHHRHP</sequence>
<dbReference type="Proteomes" id="UP000619293">
    <property type="component" value="Unassembled WGS sequence"/>
</dbReference>
<accession>A0A8J3JVE3</accession>
<reference evidence="4 5" key="1">
    <citation type="submission" date="2021-01" db="EMBL/GenBank/DDBJ databases">
        <title>Whole genome shotgun sequence of Catellatospora chokoriensis NBRC 107358.</title>
        <authorList>
            <person name="Komaki H."/>
            <person name="Tamura T."/>
        </authorList>
    </citation>
    <scope>NUCLEOTIDE SEQUENCE [LARGE SCALE GENOMIC DNA]</scope>
    <source>
        <strain evidence="4 5">NBRC 107358</strain>
    </source>
</reference>
<dbReference type="GO" id="GO:0046872">
    <property type="term" value="F:metal ion binding"/>
    <property type="evidence" value="ECO:0007669"/>
    <property type="project" value="UniProtKB-KW"/>
</dbReference>
<protein>
    <submittedName>
        <fullName evidence="4">Cobalamin biosynthesis protein CbiX</fullName>
    </submittedName>
</protein>
<proteinExistence type="predicted"/>
<evidence type="ECO:0000256" key="3">
    <source>
        <dbReference type="SAM" id="MobiDB-lite"/>
    </source>
</evidence>
<dbReference type="InterPro" id="IPR050963">
    <property type="entry name" value="Sirohydro_Cobaltochel/CbiX"/>
</dbReference>
<dbReference type="AlphaFoldDB" id="A0A8J3JVE3"/>
<keyword evidence="5" id="KW-1185">Reference proteome</keyword>
<organism evidence="4 5">
    <name type="scientific">Catellatospora chokoriensis</name>
    <dbReference type="NCBI Taxonomy" id="310353"/>
    <lineage>
        <taxon>Bacteria</taxon>
        <taxon>Bacillati</taxon>
        <taxon>Actinomycetota</taxon>
        <taxon>Actinomycetes</taxon>
        <taxon>Micromonosporales</taxon>
        <taxon>Micromonosporaceae</taxon>
        <taxon>Catellatospora</taxon>
    </lineage>
</organism>
<evidence type="ECO:0000313" key="4">
    <source>
        <dbReference type="EMBL" id="GIF89219.1"/>
    </source>
</evidence>
<gene>
    <name evidence="4" type="ORF">Cch02nite_26630</name>
</gene>
<dbReference type="PANTHER" id="PTHR33542">
    <property type="entry name" value="SIROHYDROCHLORIN FERROCHELATASE, CHLOROPLASTIC"/>
    <property type="match status" value="1"/>
</dbReference>
<evidence type="ECO:0000256" key="1">
    <source>
        <dbReference type="ARBA" id="ARBA00022723"/>
    </source>
</evidence>
<dbReference type="SUPFAM" id="SSF53800">
    <property type="entry name" value="Chelatase"/>
    <property type="match status" value="1"/>
</dbReference>
<comment type="caution">
    <text evidence="4">The sequence shown here is derived from an EMBL/GenBank/DDBJ whole genome shotgun (WGS) entry which is preliminary data.</text>
</comment>
<dbReference type="GO" id="GO:0016829">
    <property type="term" value="F:lyase activity"/>
    <property type="evidence" value="ECO:0007669"/>
    <property type="project" value="UniProtKB-KW"/>
</dbReference>
<dbReference type="Pfam" id="PF01903">
    <property type="entry name" value="CbiX"/>
    <property type="match status" value="2"/>
</dbReference>
<dbReference type="EMBL" id="BONG01000013">
    <property type="protein sequence ID" value="GIF89219.1"/>
    <property type="molecule type" value="Genomic_DNA"/>
</dbReference>
<feature type="compositionally biased region" description="Basic and acidic residues" evidence="3">
    <location>
        <begin position="286"/>
        <end position="314"/>
    </location>
</feature>
<name>A0A8J3JVE3_9ACTN</name>
<dbReference type="CDD" id="cd03414">
    <property type="entry name" value="CbiX_SirB_C"/>
    <property type="match status" value="1"/>
</dbReference>
<dbReference type="RefSeq" id="WP_191840623.1">
    <property type="nucleotide sequence ID" value="NZ_BAAALB010000011.1"/>
</dbReference>
<evidence type="ECO:0000313" key="5">
    <source>
        <dbReference type="Proteomes" id="UP000619293"/>
    </source>
</evidence>
<feature type="region of interest" description="Disordered" evidence="3">
    <location>
        <begin position="276"/>
        <end position="314"/>
    </location>
</feature>
<dbReference type="CDD" id="cd03416">
    <property type="entry name" value="CbiX_SirB_N"/>
    <property type="match status" value="1"/>
</dbReference>
<keyword evidence="2" id="KW-0456">Lyase</keyword>